<evidence type="ECO:0000313" key="1">
    <source>
        <dbReference type="EMBL" id="KZC11872.1"/>
    </source>
</evidence>
<dbReference type="EMBL" id="KQ434935">
    <property type="protein sequence ID" value="KZC11872.1"/>
    <property type="molecule type" value="Genomic_DNA"/>
</dbReference>
<organism evidence="1 2">
    <name type="scientific">Dufourea novaeangliae</name>
    <name type="common">Sweat bee</name>
    <dbReference type="NCBI Taxonomy" id="178035"/>
    <lineage>
        <taxon>Eukaryota</taxon>
        <taxon>Metazoa</taxon>
        <taxon>Ecdysozoa</taxon>
        <taxon>Arthropoda</taxon>
        <taxon>Hexapoda</taxon>
        <taxon>Insecta</taxon>
        <taxon>Pterygota</taxon>
        <taxon>Neoptera</taxon>
        <taxon>Endopterygota</taxon>
        <taxon>Hymenoptera</taxon>
        <taxon>Apocrita</taxon>
        <taxon>Aculeata</taxon>
        <taxon>Apoidea</taxon>
        <taxon>Anthophila</taxon>
        <taxon>Halictidae</taxon>
        <taxon>Rophitinae</taxon>
        <taxon>Dufourea</taxon>
    </lineage>
</organism>
<sequence length="205" mass="22900">LKTAILCHVNPTWTRVLSTVMLGLRNNVMDTGSSPAEYLYGTTLRIPGEFVLPDDELSNSDPRAFIEEFRAHMQKVKPVPVGQRHKKRAFLFKDLATCTHVFLRAGTTKKALERAYTGPHKVLKRTTGKVVEIEVNGKPRSVSIENVKPAYTIRESYTEAAGDPAVATKGNELRTYANKKRVRRTSLSAAPDIGMNKVFFYGHVL</sequence>
<dbReference type="Proteomes" id="UP000076502">
    <property type="component" value="Unassembled WGS sequence"/>
</dbReference>
<keyword evidence="2" id="KW-1185">Reference proteome</keyword>
<dbReference type="AlphaFoldDB" id="A0A154PJ73"/>
<dbReference type="OrthoDB" id="7695055at2759"/>
<reference evidence="1 2" key="1">
    <citation type="submission" date="2015-07" db="EMBL/GenBank/DDBJ databases">
        <title>The genome of Dufourea novaeangliae.</title>
        <authorList>
            <person name="Pan H."/>
            <person name="Kapheim K."/>
        </authorList>
    </citation>
    <scope>NUCLEOTIDE SEQUENCE [LARGE SCALE GENOMIC DNA]</scope>
    <source>
        <strain evidence="1">0120121106</strain>
        <tissue evidence="1">Whole body</tissue>
    </source>
</reference>
<feature type="non-terminal residue" evidence="1">
    <location>
        <position position="1"/>
    </location>
</feature>
<gene>
    <name evidence="1" type="ORF">WN55_03904</name>
</gene>
<dbReference type="STRING" id="178035.A0A154PJ73"/>
<dbReference type="PANTHER" id="PTHR38681">
    <property type="entry name" value="RETROVIRUS-RELATED POL POLYPROTEIN FROM TRANSPOSON 412-LIKE PROTEIN-RELATED"/>
    <property type="match status" value="1"/>
</dbReference>
<protein>
    <recommendedName>
        <fullName evidence="3">DUF5641 domain-containing protein</fullName>
    </recommendedName>
</protein>
<dbReference type="PANTHER" id="PTHR38681:SF1">
    <property type="entry name" value="RETROVIRUS-RELATED POL POLYPROTEIN FROM TRANSPOSON 412-LIKE PROTEIN"/>
    <property type="match status" value="1"/>
</dbReference>
<proteinExistence type="predicted"/>
<accession>A0A154PJ73</accession>
<evidence type="ECO:0000313" key="2">
    <source>
        <dbReference type="Proteomes" id="UP000076502"/>
    </source>
</evidence>
<evidence type="ECO:0008006" key="3">
    <source>
        <dbReference type="Google" id="ProtNLM"/>
    </source>
</evidence>
<name>A0A154PJ73_DUFNO</name>